<name>V4A8K1_LOTGI</name>
<dbReference type="OMA" id="WCASSTI"/>
<dbReference type="Proteomes" id="UP000030746">
    <property type="component" value="Unassembled WGS sequence"/>
</dbReference>
<dbReference type="OrthoDB" id="6064206at2759"/>
<feature type="region of interest" description="Disordered" evidence="1">
    <location>
        <begin position="34"/>
        <end position="64"/>
    </location>
</feature>
<accession>V4A8K1</accession>
<feature type="compositionally biased region" description="Polar residues" evidence="1">
    <location>
        <begin position="44"/>
        <end position="55"/>
    </location>
</feature>
<evidence type="ECO:0000256" key="1">
    <source>
        <dbReference type="SAM" id="MobiDB-lite"/>
    </source>
</evidence>
<evidence type="ECO:0000313" key="4">
    <source>
        <dbReference type="Proteomes" id="UP000030746"/>
    </source>
</evidence>
<protein>
    <submittedName>
        <fullName evidence="3">Uncharacterized protein</fullName>
    </submittedName>
</protein>
<dbReference type="KEGG" id="lgi:LOTGIDRAFT_162095"/>
<reference evidence="3 4" key="1">
    <citation type="journal article" date="2013" name="Nature">
        <title>Insights into bilaterian evolution from three spiralian genomes.</title>
        <authorList>
            <person name="Simakov O."/>
            <person name="Marletaz F."/>
            <person name="Cho S.J."/>
            <person name="Edsinger-Gonzales E."/>
            <person name="Havlak P."/>
            <person name="Hellsten U."/>
            <person name="Kuo D.H."/>
            <person name="Larsson T."/>
            <person name="Lv J."/>
            <person name="Arendt D."/>
            <person name="Savage R."/>
            <person name="Osoegawa K."/>
            <person name="de Jong P."/>
            <person name="Grimwood J."/>
            <person name="Chapman J.A."/>
            <person name="Shapiro H."/>
            <person name="Aerts A."/>
            <person name="Otillar R.P."/>
            <person name="Terry A.Y."/>
            <person name="Boore J.L."/>
            <person name="Grigoriev I.V."/>
            <person name="Lindberg D.R."/>
            <person name="Seaver E.C."/>
            <person name="Weisblat D.A."/>
            <person name="Putnam N.H."/>
            <person name="Rokhsar D.S."/>
        </authorList>
    </citation>
    <scope>NUCLEOTIDE SEQUENCE [LARGE SCALE GENOMIC DNA]</scope>
</reference>
<evidence type="ECO:0000313" key="3">
    <source>
        <dbReference type="EMBL" id="ESO93072.1"/>
    </source>
</evidence>
<feature type="transmembrane region" description="Helical" evidence="2">
    <location>
        <begin position="246"/>
        <end position="269"/>
    </location>
</feature>
<proteinExistence type="predicted"/>
<dbReference type="GeneID" id="20238914"/>
<dbReference type="HOGENOM" id="CLU_901041_0_0_1"/>
<keyword evidence="2" id="KW-0472">Membrane</keyword>
<sequence length="309" mass="34599">MSGLKYCRHGDMDTIRAPYVEECSTGKQTPSKNFVNRKKDFENDPSSAMDNMISTNKKKRDSNDTSTTFCYRFEYSISESHDLSYVHTQKNANFSCDHNSLCKEDGALLNVTLNGEPGKLFCCSDKDECNKPSDVAIVAPLLCYNGNNTQDSKIVSCKDPDDVCAVSTIIIGDQVRKAYYCDNQRCLDSGITKFVGSYEKCKNITFSDNVTEELCCCVHSRCNKPHSLFIKDKPGNESPNYSSVKVLVIGIVGGVMLSLVFSFIVYVFVKRHFNKMKLLRDNAQAVRMSYKEISADDVSNSETAHILNI</sequence>
<dbReference type="EMBL" id="KB201977">
    <property type="protein sequence ID" value="ESO93072.1"/>
    <property type="molecule type" value="Genomic_DNA"/>
</dbReference>
<gene>
    <name evidence="3" type="ORF">LOTGIDRAFT_162095</name>
</gene>
<evidence type="ECO:0000256" key="2">
    <source>
        <dbReference type="SAM" id="Phobius"/>
    </source>
</evidence>
<organism evidence="3 4">
    <name type="scientific">Lottia gigantea</name>
    <name type="common">Giant owl limpet</name>
    <dbReference type="NCBI Taxonomy" id="225164"/>
    <lineage>
        <taxon>Eukaryota</taxon>
        <taxon>Metazoa</taxon>
        <taxon>Spiralia</taxon>
        <taxon>Lophotrochozoa</taxon>
        <taxon>Mollusca</taxon>
        <taxon>Gastropoda</taxon>
        <taxon>Patellogastropoda</taxon>
        <taxon>Lottioidea</taxon>
        <taxon>Lottiidae</taxon>
        <taxon>Lottia</taxon>
    </lineage>
</organism>
<keyword evidence="4" id="KW-1185">Reference proteome</keyword>
<dbReference type="RefSeq" id="XP_009056279.1">
    <property type="nucleotide sequence ID" value="XM_009058031.1"/>
</dbReference>
<keyword evidence="2" id="KW-1133">Transmembrane helix</keyword>
<dbReference type="CTD" id="20238914"/>
<keyword evidence="2" id="KW-0812">Transmembrane</keyword>
<dbReference type="AlphaFoldDB" id="V4A8K1"/>